<dbReference type="SUPFAM" id="SSF46785">
    <property type="entry name" value="Winged helix' DNA-binding domain"/>
    <property type="match status" value="1"/>
</dbReference>
<dbReference type="Pfam" id="PF22548">
    <property type="entry name" value="AEP-TOTE"/>
    <property type="match status" value="1"/>
</dbReference>
<feature type="domain" description="TOTE conflict system primase" evidence="1">
    <location>
        <begin position="34"/>
        <end position="212"/>
    </location>
</feature>
<reference evidence="2 3" key="1">
    <citation type="submission" date="2023-11" db="EMBL/GenBank/DDBJ databases">
        <title>Bacillus jintuensis, isolated from a mudflat on the Beibu Gulf coast.</title>
        <authorList>
            <person name="Li M."/>
        </authorList>
    </citation>
    <scope>NUCLEOTIDE SEQUENCE [LARGE SCALE GENOMIC DNA]</scope>
    <source>
        <strain evidence="2 3">31A1R</strain>
    </source>
</reference>
<dbReference type="Gene3D" id="1.10.10.10">
    <property type="entry name" value="Winged helix-like DNA-binding domain superfamily/Winged helix DNA-binding domain"/>
    <property type="match status" value="1"/>
</dbReference>
<evidence type="ECO:0000313" key="2">
    <source>
        <dbReference type="EMBL" id="MDZ5474154.1"/>
    </source>
</evidence>
<dbReference type="EMBL" id="JAXOFX010000020">
    <property type="protein sequence ID" value="MDZ5474154.1"/>
    <property type="molecule type" value="Genomic_DNA"/>
</dbReference>
<evidence type="ECO:0000313" key="3">
    <source>
        <dbReference type="Proteomes" id="UP001290455"/>
    </source>
</evidence>
<dbReference type="Proteomes" id="UP001290455">
    <property type="component" value="Unassembled WGS sequence"/>
</dbReference>
<name>A0ABU5J415_9BACI</name>
<gene>
    <name evidence="2" type="ORF">SM124_20840</name>
</gene>
<keyword evidence="3" id="KW-1185">Reference proteome</keyword>
<sequence>MMDKYVKRINELYITNRNKYLIMFPNGKYITAGKYASTKNKKPLVDTDIISHLKGEKTFGVFAGEKFTKFICFDVDVIDNSLSRWHVYKVVQALIESGIPEDRIYLSLSGSKGYHIEIFFNEVISNKQVIHFFNMTMDRAGYIKSEEYAYMCEGGKIELRPVGNNLGVKLPLGKHFNTKTKKRCWYVDITSMKEIRRKSYISKIEQIDKSILDIIFERENDLTLEDTAKDYSEFVDQLKDAIQEHYKTLSIYKQNIDLTITYEAIKKLEEEGLKSVGTRHNALFKLAKLYRYEGANEAVCESKLISWLNYQDTKSYTTRWEDCLKDIKQIVKYVYEKEVSLTLQNMNVTIYEEELQKIIKLPKSCQKLISFALLVHSKRFASLNGDFYMSQKQIAEATGYNERTVRRELDVLEEHGIFNYVKRNQKIINGKGQFVHKKPNVYKMNINYKDTGKVDIKRYSLDISDSREYSLVFKKSLLNIYSLDELKKVLPIRMYNDIRRYKLAS</sequence>
<dbReference type="InterPro" id="IPR054347">
    <property type="entry name" value="TOTE_primase"/>
</dbReference>
<dbReference type="Pfam" id="PF13730">
    <property type="entry name" value="HTH_36"/>
    <property type="match status" value="1"/>
</dbReference>
<accession>A0ABU5J415</accession>
<dbReference type="InterPro" id="IPR036390">
    <property type="entry name" value="WH_DNA-bd_sf"/>
</dbReference>
<comment type="caution">
    <text evidence="2">The sequence shown here is derived from an EMBL/GenBank/DDBJ whole genome shotgun (WGS) entry which is preliminary data.</text>
</comment>
<organism evidence="2 3">
    <name type="scientific">Robertmurraya mangrovi</name>
    <dbReference type="NCBI Taxonomy" id="3098077"/>
    <lineage>
        <taxon>Bacteria</taxon>
        <taxon>Bacillati</taxon>
        <taxon>Bacillota</taxon>
        <taxon>Bacilli</taxon>
        <taxon>Bacillales</taxon>
        <taxon>Bacillaceae</taxon>
        <taxon>Robertmurraya</taxon>
    </lineage>
</organism>
<protein>
    <recommendedName>
        <fullName evidence="1">TOTE conflict system primase domain-containing protein</fullName>
    </recommendedName>
</protein>
<evidence type="ECO:0000259" key="1">
    <source>
        <dbReference type="Pfam" id="PF22548"/>
    </source>
</evidence>
<proteinExistence type="predicted"/>
<dbReference type="InterPro" id="IPR036388">
    <property type="entry name" value="WH-like_DNA-bd_sf"/>
</dbReference>